<dbReference type="InterPro" id="IPR036388">
    <property type="entry name" value="WH-like_DNA-bd_sf"/>
</dbReference>
<dbReference type="Pfam" id="PF00486">
    <property type="entry name" value="Trans_reg_C"/>
    <property type="match status" value="1"/>
</dbReference>
<dbReference type="InterPro" id="IPR016032">
    <property type="entry name" value="Sig_transdc_resp-reg_C-effctor"/>
</dbReference>
<dbReference type="InterPro" id="IPR001867">
    <property type="entry name" value="OmpR/PhoB-type_DNA-bd"/>
</dbReference>
<feature type="domain" description="OmpR/PhoB-type" evidence="6">
    <location>
        <begin position="9"/>
        <end position="105"/>
    </location>
</feature>
<dbReference type="Gene3D" id="1.10.10.10">
    <property type="entry name" value="Winged helix-like DNA-binding domain superfamily/Winged helix DNA-binding domain"/>
    <property type="match status" value="1"/>
</dbReference>
<dbReference type="Gene3D" id="1.25.40.10">
    <property type="entry name" value="Tetratricopeptide repeat domain"/>
    <property type="match status" value="1"/>
</dbReference>
<dbReference type="SMART" id="SM00862">
    <property type="entry name" value="Trans_reg_C"/>
    <property type="match status" value="1"/>
</dbReference>
<dbReference type="Pfam" id="PF03704">
    <property type="entry name" value="BTAD"/>
    <property type="match status" value="1"/>
</dbReference>
<dbReference type="Proteomes" id="UP000331127">
    <property type="component" value="Unassembled WGS sequence"/>
</dbReference>
<keyword evidence="2" id="KW-0805">Transcription regulation</keyword>
<evidence type="ECO:0000256" key="3">
    <source>
        <dbReference type="ARBA" id="ARBA00023125"/>
    </source>
</evidence>
<proteinExistence type="inferred from homology"/>
<evidence type="ECO:0000313" key="8">
    <source>
        <dbReference type="Proteomes" id="UP000331127"/>
    </source>
</evidence>
<reference evidence="7 8" key="1">
    <citation type="submission" date="2019-10" db="EMBL/GenBank/DDBJ databases">
        <title>Whole genome shotgun sequence of Acrocarpospora macrocephala NBRC 16266.</title>
        <authorList>
            <person name="Ichikawa N."/>
            <person name="Kimura A."/>
            <person name="Kitahashi Y."/>
            <person name="Komaki H."/>
            <person name="Oguchi A."/>
        </authorList>
    </citation>
    <scope>NUCLEOTIDE SEQUENCE [LARGE SCALE GENOMIC DNA]</scope>
    <source>
        <strain evidence="7 8">NBRC 16266</strain>
    </source>
</reference>
<dbReference type="PROSITE" id="PS51755">
    <property type="entry name" value="OMPR_PHOB"/>
    <property type="match status" value="1"/>
</dbReference>
<evidence type="ECO:0000313" key="7">
    <source>
        <dbReference type="EMBL" id="GES15079.1"/>
    </source>
</evidence>
<comment type="similarity">
    <text evidence="1">Belongs to the AfsR/DnrI/RedD regulatory family.</text>
</comment>
<keyword evidence="3 5" id="KW-0238">DNA-binding</keyword>
<evidence type="ECO:0000259" key="6">
    <source>
        <dbReference type="PROSITE" id="PS51755"/>
    </source>
</evidence>
<dbReference type="InterPro" id="IPR027417">
    <property type="entry name" value="P-loop_NTPase"/>
</dbReference>
<dbReference type="SMART" id="SM01043">
    <property type="entry name" value="BTAD"/>
    <property type="match status" value="1"/>
</dbReference>
<accession>A0A5M3X4N2</accession>
<dbReference type="CDD" id="cd15831">
    <property type="entry name" value="BTAD"/>
    <property type="match status" value="1"/>
</dbReference>
<dbReference type="PANTHER" id="PTHR35807">
    <property type="entry name" value="TRANSCRIPTIONAL REGULATOR REDD-RELATED"/>
    <property type="match status" value="1"/>
</dbReference>
<dbReference type="SUPFAM" id="SSF52540">
    <property type="entry name" value="P-loop containing nucleoside triphosphate hydrolases"/>
    <property type="match status" value="1"/>
</dbReference>
<dbReference type="SUPFAM" id="SSF46894">
    <property type="entry name" value="C-terminal effector domain of the bipartite response regulators"/>
    <property type="match status" value="1"/>
</dbReference>
<organism evidence="7 8">
    <name type="scientific">Acrocarpospora macrocephala</name>
    <dbReference type="NCBI Taxonomy" id="150177"/>
    <lineage>
        <taxon>Bacteria</taxon>
        <taxon>Bacillati</taxon>
        <taxon>Actinomycetota</taxon>
        <taxon>Actinomycetes</taxon>
        <taxon>Streptosporangiales</taxon>
        <taxon>Streptosporangiaceae</taxon>
        <taxon>Acrocarpospora</taxon>
    </lineage>
</organism>
<dbReference type="Gene3D" id="3.40.50.300">
    <property type="entry name" value="P-loop containing nucleotide triphosphate hydrolases"/>
    <property type="match status" value="1"/>
</dbReference>
<dbReference type="GO" id="GO:0003677">
    <property type="term" value="F:DNA binding"/>
    <property type="evidence" value="ECO:0007669"/>
    <property type="project" value="UniProtKB-UniRule"/>
</dbReference>
<keyword evidence="4" id="KW-0804">Transcription</keyword>
<dbReference type="GO" id="GO:0000160">
    <property type="term" value="P:phosphorelay signal transduction system"/>
    <property type="evidence" value="ECO:0007669"/>
    <property type="project" value="InterPro"/>
</dbReference>
<dbReference type="EMBL" id="BLAE01000069">
    <property type="protein sequence ID" value="GES15079.1"/>
    <property type="molecule type" value="Genomic_DNA"/>
</dbReference>
<gene>
    <name evidence="7" type="ORF">Amac_086760</name>
</gene>
<keyword evidence="8" id="KW-1185">Reference proteome</keyword>
<protein>
    <submittedName>
        <fullName evidence="7">Transcriptional regulator</fullName>
    </submittedName>
</protein>
<dbReference type="InterPro" id="IPR051677">
    <property type="entry name" value="AfsR-DnrI-RedD_regulator"/>
</dbReference>
<comment type="caution">
    <text evidence="7">The sequence shown here is derived from an EMBL/GenBank/DDBJ whole genome shotgun (WGS) entry which is preliminary data.</text>
</comment>
<evidence type="ECO:0000256" key="2">
    <source>
        <dbReference type="ARBA" id="ARBA00023015"/>
    </source>
</evidence>
<dbReference type="SUPFAM" id="SSF48452">
    <property type="entry name" value="TPR-like"/>
    <property type="match status" value="1"/>
</dbReference>
<name>A0A5M3X4N2_9ACTN</name>
<dbReference type="InterPro" id="IPR011990">
    <property type="entry name" value="TPR-like_helical_dom_sf"/>
</dbReference>
<sequence length="488" mass="54197">MWKFPDTCAGPMMDEGLRFRLLGPMQVLRDGAELQICASRELAILASLVLNAGRVVSVDRLIETVWAGSAPRSARRQIAICVSRLRRILGAGAIETSSPGYLIRPAPDSVDWLQFRALVARSRREVAGKNREEAVRLLREALALWRGNPFEDIRGLRYDVARMEESRLEAAEACLELEIELGQHHQVIPELLALVAEHPFRERVRALLMLAHYRAGRRADALRTYQETRRYLRDQIGLEPGPALRHLHDQILRDESSLMRQPVPRAGMVVPSQLPPRVVPFVGRGEEMAALDAVLRPDPEVALPGTTVLSGPVGVGKTALALQWAHDRADWFPDGHLFADLDEAEPAVVLDRFLRALGVPRADLPADRAEKVALFRSWTARRRLVVVLDRARDGAQVLPLLPGGANCRVLVTSTNPLDELVARQGAHREFVRPLGTEAARELADLLVGKVEAQAVTDLLAHSFGNPLRLRMGAARMRSRGRHVTTWPG</sequence>
<dbReference type="GO" id="GO:0006355">
    <property type="term" value="P:regulation of DNA-templated transcription"/>
    <property type="evidence" value="ECO:0007669"/>
    <property type="project" value="InterPro"/>
</dbReference>
<feature type="DNA-binding region" description="OmpR/PhoB-type" evidence="5">
    <location>
        <begin position="9"/>
        <end position="105"/>
    </location>
</feature>
<evidence type="ECO:0000256" key="4">
    <source>
        <dbReference type="ARBA" id="ARBA00023163"/>
    </source>
</evidence>
<evidence type="ECO:0000256" key="5">
    <source>
        <dbReference type="PROSITE-ProRule" id="PRU01091"/>
    </source>
</evidence>
<dbReference type="AlphaFoldDB" id="A0A5M3X4N2"/>
<dbReference type="InterPro" id="IPR005158">
    <property type="entry name" value="BTAD"/>
</dbReference>
<dbReference type="RefSeq" id="WP_218041637.1">
    <property type="nucleotide sequence ID" value="NZ_BAAAHL010000020.1"/>
</dbReference>
<dbReference type="PANTHER" id="PTHR35807:SF1">
    <property type="entry name" value="TRANSCRIPTIONAL REGULATOR REDD"/>
    <property type="match status" value="1"/>
</dbReference>
<evidence type="ECO:0000256" key="1">
    <source>
        <dbReference type="ARBA" id="ARBA00005820"/>
    </source>
</evidence>